<protein>
    <submittedName>
        <fullName evidence="1">Uncharacterized protein</fullName>
    </submittedName>
</protein>
<dbReference type="Proteomes" id="UP000712527">
    <property type="component" value="Unassembled WGS sequence"/>
</dbReference>
<name>A0ABS2F1Q3_9ACTN</name>
<gene>
    <name evidence="1" type="ORF">H9X80_05090</name>
</gene>
<dbReference type="EMBL" id="JACSNQ010000008">
    <property type="protein sequence ID" value="MBM6774914.1"/>
    <property type="molecule type" value="Genomic_DNA"/>
</dbReference>
<reference evidence="1 2" key="1">
    <citation type="journal article" date="2021" name="Sci. Rep.">
        <title>The distribution of antibiotic resistance genes in chicken gut microbiota commensals.</title>
        <authorList>
            <person name="Juricova H."/>
            <person name="Matiasovicova J."/>
            <person name="Kubasova T."/>
            <person name="Cejkova D."/>
            <person name="Rychlik I."/>
        </authorList>
    </citation>
    <scope>NUCLEOTIDE SEQUENCE [LARGE SCALE GENOMIC DNA]</scope>
    <source>
        <strain evidence="1 2">An794</strain>
    </source>
</reference>
<accession>A0ABS2F1Q3</accession>
<comment type="caution">
    <text evidence="1">The sequence shown here is derived from an EMBL/GenBank/DDBJ whole genome shotgun (WGS) entry which is preliminary data.</text>
</comment>
<organism evidence="1 2">
    <name type="scientific">Olsenella profusa</name>
    <dbReference type="NCBI Taxonomy" id="138595"/>
    <lineage>
        <taxon>Bacteria</taxon>
        <taxon>Bacillati</taxon>
        <taxon>Actinomycetota</taxon>
        <taxon>Coriobacteriia</taxon>
        <taxon>Coriobacteriales</taxon>
        <taxon>Atopobiaceae</taxon>
        <taxon>Olsenella</taxon>
    </lineage>
</organism>
<keyword evidence="2" id="KW-1185">Reference proteome</keyword>
<proteinExistence type="predicted"/>
<evidence type="ECO:0000313" key="1">
    <source>
        <dbReference type="EMBL" id="MBM6774914.1"/>
    </source>
</evidence>
<sequence>MELGMYPWVAQATTSGGDSLYSTFLDFSAPEYEKIGEQISEDTGLALSAAFLNSLYNGPSDLSSQHLYEAAILSWLAFDEDSVSAVSGSEDAAAEEGLDLDDAGTADSAAGILTTLFSMTAENEADLASEYDRFLDGWKGLTGEDLGAHVSGDSAALGAFSDAVGDGWFAAQSAARFGEAWSGIDAALGADEARIVLLEGARDRAAEAGNNDFAAAADRVLDAYRSAVDESLVFDEDGVELAASQMTAAAADVVMSRVWDALSGDNPILSLGMDGLDLVFSTGEDADANMGMLVTYMLPVPQAGAERRVLGDEWRARAGRRGTFRG</sequence>
<evidence type="ECO:0000313" key="2">
    <source>
        <dbReference type="Proteomes" id="UP000712527"/>
    </source>
</evidence>